<gene>
    <name evidence="1" type="ORF">F1735_24520</name>
</gene>
<sequence length="357" mass="39990">MKQLSIIEQILDLARWAPSGDNVQSHRFQIAGPRHLVIHARDTRADCVYDLDGHASQIGFGALLETIAIAATGHGLGTRVERRQRPAADDAYLIFDVYFEAQAGLAVDPLIKHITARAVQRRPMKTRRLTAHEKTVLEASVGPAYALRWLETGSDKLRAAKLMYRNAKLRLTMPEAYEVHRRIIHWGVARSPDRVPDRSLGADPVTMRLMKWAMASWSRLSAVNTLMGTWAPRLQMDFVPSLMCAAHFVLQARQQPRTIDEFVAAGRAVQRFWLTLTALGLFMQPEMTPLIFARYVDQGRQFSKIGNLHALAATLRERCAAIISAPGLYPVYMGRLGEGPAPSSRAERKPLDQLMLP</sequence>
<organism evidence="1 2">
    <name type="scientific">Massilia genomosp. 1</name>
    <dbReference type="NCBI Taxonomy" id="2609280"/>
    <lineage>
        <taxon>Bacteria</taxon>
        <taxon>Pseudomonadati</taxon>
        <taxon>Pseudomonadota</taxon>
        <taxon>Betaproteobacteria</taxon>
        <taxon>Burkholderiales</taxon>
        <taxon>Oxalobacteraceae</taxon>
        <taxon>Telluria group</taxon>
        <taxon>Massilia</taxon>
    </lineage>
</organism>
<proteinExistence type="predicted"/>
<name>A0ABX0MSN4_9BURK</name>
<dbReference type="InterPro" id="IPR000415">
    <property type="entry name" value="Nitroreductase-like"/>
</dbReference>
<comment type="caution">
    <text evidence="1">The sequence shown here is derived from an EMBL/GenBank/DDBJ whole genome shotgun (WGS) entry which is preliminary data.</text>
</comment>
<reference evidence="1 2" key="1">
    <citation type="submission" date="2019-10" db="EMBL/GenBank/DDBJ databases">
        <title>Taxonomy of Antarctic Massilia spp.: description of Massilia rubra sp. nov., Massilia aquatica sp. nov., Massilia mucilaginosa sp. nov., Massilia frigida sp. nov. isolated from streams, lakes and regoliths.</title>
        <authorList>
            <person name="Holochova P."/>
            <person name="Sedlacek I."/>
            <person name="Kralova S."/>
            <person name="Maslanova I."/>
            <person name="Busse H.-J."/>
            <person name="Stankova E."/>
            <person name="Vrbovska V."/>
            <person name="Kovarovic V."/>
            <person name="Bartak M."/>
            <person name="Svec P."/>
            <person name="Pantucek R."/>
        </authorList>
    </citation>
    <scope>NUCLEOTIDE SEQUENCE [LARGE SCALE GENOMIC DNA]</scope>
    <source>
        <strain evidence="1 2">CCM 8694</strain>
    </source>
</reference>
<dbReference type="SUPFAM" id="SSF55469">
    <property type="entry name" value="FMN-dependent nitroreductase-like"/>
    <property type="match status" value="1"/>
</dbReference>
<evidence type="ECO:0000313" key="1">
    <source>
        <dbReference type="EMBL" id="NHZ65426.1"/>
    </source>
</evidence>
<dbReference type="RefSeq" id="WP_167239375.1">
    <property type="nucleotide sequence ID" value="NZ_WHJF01000083.1"/>
</dbReference>
<accession>A0ABX0MSN4</accession>
<dbReference type="EMBL" id="WHJF01000083">
    <property type="protein sequence ID" value="NHZ65426.1"/>
    <property type="molecule type" value="Genomic_DNA"/>
</dbReference>
<dbReference type="Gene3D" id="3.40.109.10">
    <property type="entry name" value="NADH Oxidase"/>
    <property type="match status" value="1"/>
</dbReference>
<dbReference type="Proteomes" id="UP000610594">
    <property type="component" value="Unassembled WGS sequence"/>
</dbReference>
<protein>
    <submittedName>
        <fullName evidence="1">Molybdopterin biosynthesis protein MoeY</fullName>
    </submittedName>
</protein>
<keyword evidence="2" id="KW-1185">Reference proteome</keyword>
<evidence type="ECO:0000313" key="2">
    <source>
        <dbReference type="Proteomes" id="UP000610594"/>
    </source>
</evidence>